<dbReference type="KEGG" id="fdv:JJC05_00890"/>
<dbReference type="Proteomes" id="UP000824721">
    <property type="component" value="Chromosome"/>
</dbReference>
<dbReference type="EMBL" id="CP067378">
    <property type="protein sequence ID" value="QYS89038.1"/>
    <property type="molecule type" value="Genomic_DNA"/>
</dbReference>
<organism evidence="1">
    <name type="scientific">Flavobacterium columnare</name>
    <dbReference type="NCBI Taxonomy" id="996"/>
    <lineage>
        <taxon>Bacteria</taxon>
        <taxon>Pseudomonadati</taxon>
        <taxon>Bacteroidota</taxon>
        <taxon>Flavobacteriia</taxon>
        <taxon>Flavobacteriales</taxon>
        <taxon>Flavobacteriaceae</taxon>
        <taxon>Flavobacterium</taxon>
    </lineage>
</organism>
<name>A0A8G0KU47_9FLAO</name>
<protein>
    <submittedName>
        <fullName evidence="1">Uncharacterized protein</fullName>
    </submittedName>
</protein>
<sequence length="47" mass="5515">MTTFTNEDNINELFDLFKKSHSTNFSDLQLKAILFAALFEVLYLKEN</sequence>
<reference evidence="1" key="1">
    <citation type="submission" date="2020-12" db="EMBL/GenBank/DDBJ databases">
        <title>Genome sequencing of genetic groups of Flavobacterium columnare.</title>
        <authorList>
            <person name="Waldbieser G.C."/>
            <person name="Griffin M.J."/>
            <person name="LaFrentz B.R."/>
        </authorList>
    </citation>
    <scope>NUCLEOTIDE SEQUENCE</scope>
    <source>
        <strain evidence="1">90-106</strain>
    </source>
</reference>
<dbReference type="AlphaFoldDB" id="A0A8G0KU47"/>
<gene>
    <name evidence="1" type="ORF">JJC05_00890</name>
</gene>
<evidence type="ECO:0000313" key="1">
    <source>
        <dbReference type="EMBL" id="QYS89038.1"/>
    </source>
</evidence>
<proteinExistence type="predicted"/>
<accession>A0A8G0KU47</accession>